<evidence type="ECO:0000313" key="1">
    <source>
        <dbReference type="EMBL" id="SKA89018.1"/>
    </source>
</evidence>
<keyword evidence="2" id="KW-1185">Reference proteome</keyword>
<sequence length="55" mass="6001">MSRSLLDLGIRGLSGHSNGLLLSQSLENDHLGRVEVIVKGAIVDECDGYSEENFR</sequence>
<accession>A0A1T4XIP8</accession>
<organism evidence="1 2">
    <name type="scientific">Sporosarcina newyorkensis</name>
    <dbReference type="NCBI Taxonomy" id="759851"/>
    <lineage>
        <taxon>Bacteria</taxon>
        <taxon>Bacillati</taxon>
        <taxon>Bacillota</taxon>
        <taxon>Bacilli</taxon>
        <taxon>Bacillales</taxon>
        <taxon>Caryophanaceae</taxon>
        <taxon>Sporosarcina</taxon>
    </lineage>
</organism>
<proteinExistence type="predicted"/>
<name>A0A1T4XIP8_9BACL</name>
<evidence type="ECO:0000313" key="2">
    <source>
        <dbReference type="Proteomes" id="UP000190042"/>
    </source>
</evidence>
<gene>
    <name evidence="1" type="ORF">SAMN04244570_0779</name>
</gene>
<dbReference type="AlphaFoldDB" id="A0A1T4XIP8"/>
<protein>
    <submittedName>
        <fullName evidence="1">Uncharacterized protein</fullName>
    </submittedName>
</protein>
<reference evidence="2" key="1">
    <citation type="submission" date="2017-02" db="EMBL/GenBank/DDBJ databases">
        <authorList>
            <person name="Varghese N."/>
            <person name="Submissions S."/>
        </authorList>
    </citation>
    <scope>NUCLEOTIDE SEQUENCE [LARGE SCALE GENOMIC DNA]</scope>
    <source>
        <strain evidence="2">DSM 23966</strain>
    </source>
</reference>
<dbReference type="EMBL" id="FUYJ01000001">
    <property type="protein sequence ID" value="SKA89018.1"/>
    <property type="molecule type" value="Genomic_DNA"/>
</dbReference>
<dbReference type="Proteomes" id="UP000190042">
    <property type="component" value="Unassembled WGS sequence"/>
</dbReference>